<evidence type="ECO:0000259" key="1">
    <source>
        <dbReference type="PROSITE" id="PS50995"/>
    </source>
</evidence>
<dbReference type="PRINTS" id="PR00598">
    <property type="entry name" value="HTHMARR"/>
</dbReference>
<dbReference type="PANTHER" id="PTHR33164">
    <property type="entry name" value="TRANSCRIPTIONAL REGULATOR, MARR FAMILY"/>
    <property type="match status" value="1"/>
</dbReference>
<feature type="domain" description="HTH marR-type" evidence="1">
    <location>
        <begin position="15"/>
        <end position="144"/>
    </location>
</feature>
<protein>
    <submittedName>
        <fullName evidence="2">MarR family winged helix-turn-helix transcriptional regulator</fullName>
    </submittedName>
</protein>
<dbReference type="SUPFAM" id="SSF46785">
    <property type="entry name" value="Winged helix' DNA-binding domain"/>
    <property type="match status" value="1"/>
</dbReference>
<comment type="caution">
    <text evidence="2">The sequence shown here is derived from an EMBL/GenBank/DDBJ whole genome shotgun (WGS) entry which is preliminary data.</text>
</comment>
<accession>A0ABV6MSQ8</accession>
<sequence>MLHNYLEEDVALDTTAEAVGLIAAVTRRYMVEAQAAAARHGLTATQAKALRAARAPVPMRRIAETLQSEPSNVTPIVDKLAESGLLERRPNPEDRRGKLVAATEAGLAVIADLEANMPFARDPLAKLSHEQRQNLRDLLRRVLED</sequence>
<gene>
    <name evidence="2" type="ORF">ACFFH7_17760</name>
</gene>
<dbReference type="InterPro" id="IPR039422">
    <property type="entry name" value="MarR/SlyA-like"/>
</dbReference>
<keyword evidence="3" id="KW-1185">Reference proteome</keyword>
<evidence type="ECO:0000313" key="2">
    <source>
        <dbReference type="EMBL" id="MFC0543354.1"/>
    </source>
</evidence>
<name>A0ABV6MSQ8_9PSEU</name>
<dbReference type="Proteomes" id="UP001589810">
    <property type="component" value="Unassembled WGS sequence"/>
</dbReference>
<dbReference type="InterPro" id="IPR000835">
    <property type="entry name" value="HTH_MarR-typ"/>
</dbReference>
<dbReference type="Pfam" id="PF01047">
    <property type="entry name" value="MarR"/>
    <property type="match status" value="1"/>
</dbReference>
<proteinExistence type="predicted"/>
<dbReference type="RefSeq" id="WP_273941753.1">
    <property type="nucleotide sequence ID" value="NZ_CP097263.1"/>
</dbReference>
<dbReference type="Gene3D" id="1.10.10.10">
    <property type="entry name" value="Winged helix-like DNA-binding domain superfamily/Winged helix DNA-binding domain"/>
    <property type="match status" value="1"/>
</dbReference>
<reference evidence="2 3" key="1">
    <citation type="submission" date="2024-09" db="EMBL/GenBank/DDBJ databases">
        <authorList>
            <person name="Sun Q."/>
            <person name="Mori K."/>
        </authorList>
    </citation>
    <scope>NUCLEOTIDE SEQUENCE [LARGE SCALE GENOMIC DNA]</scope>
    <source>
        <strain evidence="2 3">TBRC 1432</strain>
    </source>
</reference>
<dbReference type="PROSITE" id="PS50995">
    <property type="entry name" value="HTH_MARR_2"/>
    <property type="match status" value="1"/>
</dbReference>
<organism evidence="2 3">
    <name type="scientific">Kutzneria chonburiensis</name>
    <dbReference type="NCBI Taxonomy" id="1483604"/>
    <lineage>
        <taxon>Bacteria</taxon>
        <taxon>Bacillati</taxon>
        <taxon>Actinomycetota</taxon>
        <taxon>Actinomycetes</taxon>
        <taxon>Pseudonocardiales</taxon>
        <taxon>Pseudonocardiaceae</taxon>
        <taxon>Kutzneria</taxon>
    </lineage>
</organism>
<dbReference type="PANTHER" id="PTHR33164:SF99">
    <property type="entry name" value="MARR FAMILY REGULATORY PROTEIN"/>
    <property type="match status" value="1"/>
</dbReference>
<dbReference type="EMBL" id="JBHLUD010000004">
    <property type="protein sequence ID" value="MFC0543354.1"/>
    <property type="molecule type" value="Genomic_DNA"/>
</dbReference>
<dbReference type="SMART" id="SM00347">
    <property type="entry name" value="HTH_MARR"/>
    <property type="match status" value="1"/>
</dbReference>
<dbReference type="InterPro" id="IPR036390">
    <property type="entry name" value="WH_DNA-bd_sf"/>
</dbReference>
<evidence type="ECO:0000313" key="3">
    <source>
        <dbReference type="Proteomes" id="UP001589810"/>
    </source>
</evidence>
<dbReference type="InterPro" id="IPR036388">
    <property type="entry name" value="WH-like_DNA-bd_sf"/>
</dbReference>